<dbReference type="EMBL" id="GBXM01090214">
    <property type="protein sequence ID" value="JAH18363.1"/>
    <property type="molecule type" value="Transcribed_RNA"/>
</dbReference>
<sequence>MWHFNAYIIILRIPLLLLNLVVMRQVLLVLNGL</sequence>
<accession>A0A0E9QQJ7</accession>
<name>A0A0E9QQJ7_ANGAN</name>
<keyword evidence="1" id="KW-0812">Transmembrane</keyword>
<keyword evidence="1" id="KW-1133">Transmembrane helix</keyword>
<organism evidence="2">
    <name type="scientific">Anguilla anguilla</name>
    <name type="common">European freshwater eel</name>
    <name type="synonym">Muraena anguilla</name>
    <dbReference type="NCBI Taxonomy" id="7936"/>
    <lineage>
        <taxon>Eukaryota</taxon>
        <taxon>Metazoa</taxon>
        <taxon>Chordata</taxon>
        <taxon>Craniata</taxon>
        <taxon>Vertebrata</taxon>
        <taxon>Euteleostomi</taxon>
        <taxon>Actinopterygii</taxon>
        <taxon>Neopterygii</taxon>
        <taxon>Teleostei</taxon>
        <taxon>Anguilliformes</taxon>
        <taxon>Anguillidae</taxon>
        <taxon>Anguilla</taxon>
    </lineage>
</organism>
<feature type="transmembrane region" description="Helical" evidence="1">
    <location>
        <begin position="6"/>
        <end position="30"/>
    </location>
</feature>
<reference evidence="2" key="1">
    <citation type="submission" date="2014-11" db="EMBL/GenBank/DDBJ databases">
        <authorList>
            <person name="Amaro Gonzalez C."/>
        </authorList>
    </citation>
    <scope>NUCLEOTIDE SEQUENCE</scope>
</reference>
<reference evidence="2" key="2">
    <citation type="journal article" date="2015" name="Fish Shellfish Immunol.">
        <title>Early steps in the European eel (Anguilla anguilla)-Vibrio vulnificus interaction in the gills: Role of the RtxA13 toxin.</title>
        <authorList>
            <person name="Callol A."/>
            <person name="Pajuelo D."/>
            <person name="Ebbesson L."/>
            <person name="Teles M."/>
            <person name="MacKenzie S."/>
            <person name="Amaro C."/>
        </authorList>
    </citation>
    <scope>NUCLEOTIDE SEQUENCE</scope>
</reference>
<evidence type="ECO:0000256" key="1">
    <source>
        <dbReference type="SAM" id="Phobius"/>
    </source>
</evidence>
<keyword evidence="1" id="KW-0472">Membrane</keyword>
<dbReference type="AlphaFoldDB" id="A0A0E9QQJ7"/>
<proteinExistence type="predicted"/>
<protein>
    <submittedName>
        <fullName evidence="2">Uncharacterized protein</fullName>
    </submittedName>
</protein>
<evidence type="ECO:0000313" key="2">
    <source>
        <dbReference type="EMBL" id="JAH18363.1"/>
    </source>
</evidence>